<evidence type="ECO:0000256" key="3">
    <source>
        <dbReference type="ARBA" id="ARBA00022989"/>
    </source>
</evidence>
<organism evidence="6 7">
    <name type="scientific">Citrus x changshan-huyou</name>
    <dbReference type="NCBI Taxonomy" id="2935761"/>
    <lineage>
        <taxon>Eukaryota</taxon>
        <taxon>Viridiplantae</taxon>
        <taxon>Streptophyta</taxon>
        <taxon>Embryophyta</taxon>
        <taxon>Tracheophyta</taxon>
        <taxon>Spermatophyta</taxon>
        <taxon>Magnoliopsida</taxon>
        <taxon>eudicotyledons</taxon>
        <taxon>Gunneridae</taxon>
        <taxon>Pentapetalae</taxon>
        <taxon>rosids</taxon>
        <taxon>malvids</taxon>
        <taxon>Sapindales</taxon>
        <taxon>Rutaceae</taxon>
        <taxon>Aurantioideae</taxon>
        <taxon>Citrus</taxon>
    </lineage>
</organism>
<protein>
    <submittedName>
        <fullName evidence="6">Uncharacterized protein</fullName>
    </submittedName>
</protein>
<feature type="transmembrane region" description="Helical" evidence="5">
    <location>
        <begin position="109"/>
        <end position="133"/>
    </location>
</feature>
<dbReference type="PANTHER" id="PTHR17920">
    <property type="entry name" value="TRANSMEMBRANE AND COILED-COIL DOMAIN-CONTAINING PROTEIN 4 TMCO4"/>
    <property type="match status" value="1"/>
</dbReference>
<evidence type="ECO:0000313" key="7">
    <source>
        <dbReference type="Proteomes" id="UP001428341"/>
    </source>
</evidence>
<name>A0AAP0MR18_9ROSI</name>
<dbReference type="Proteomes" id="UP001428341">
    <property type="component" value="Unassembled WGS sequence"/>
</dbReference>
<dbReference type="PANTHER" id="PTHR17920:SF3">
    <property type="entry name" value="TRANSMEMBRANE AND COILED-COIL DOMAIN-CONTAINING PROTEIN 4"/>
    <property type="match status" value="1"/>
</dbReference>
<gene>
    <name evidence="6" type="ORF">WN944_008799</name>
</gene>
<evidence type="ECO:0000256" key="4">
    <source>
        <dbReference type="ARBA" id="ARBA00023136"/>
    </source>
</evidence>
<evidence type="ECO:0000313" key="6">
    <source>
        <dbReference type="EMBL" id="KAK9216788.1"/>
    </source>
</evidence>
<keyword evidence="3 5" id="KW-1133">Transmembrane helix</keyword>
<keyword evidence="4 5" id="KW-0472">Membrane</keyword>
<accession>A0AAP0MR18</accession>
<keyword evidence="7" id="KW-1185">Reference proteome</keyword>
<evidence type="ECO:0000256" key="5">
    <source>
        <dbReference type="SAM" id="Phobius"/>
    </source>
</evidence>
<feature type="transmembrane region" description="Helical" evidence="5">
    <location>
        <begin position="145"/>
        <end position="169"/>
    </location>
</feature>
<proteinExistence type="predicted"/>
<reference evidence="6 7" key="1">
    <citation type="submission" date="2024-05" db="EMBL/GenBank/DDBJ databases">
        <title>Haplotype-resolved chromosome-level genome assembly of Huyou (Citrus changshanensis).</title>
        <authorList>
            <person name="Miao C."/>
            <person name="Chen W."/>
            <person name="Wu Y."/>
            <person name="Wang L."/>
            <person name="Zhao S."/>
            <person name="Grierson D."/>
            <person name="Xu C."/>
            <person name="Chen K."/>
        </authorList>
    </citation>
    <scope>NUCLEOTIDE SEQUENCE [LARGE SCALE GENOMIC DNA]</scope>
    <source>
        <strain evidence="6">01-14</strain>
        <tissue evidence="6">Leaf</tissue>
    </source>
</reference>
<comment type="subcellular location">
    <subcellularLocation>
        <location evidence="1">Membrane</location>
        <topology evidence="1">Multi-pass membrane protein</topology>
    </subcellularLocation>
</comment>
<evidence type="ECO:0000256" key="1">
    <source>
        <dbReference type="ARBA" id="ARBA00004141"/>
    </source>
</evidence>
<dbReference type="GO" id="GO:0016020">
    <property type="term" value="C:membrane"/>
    <property type="evidence" value="ECO:0007669"/>
    <property type="project" value="UniProtKB-SubCell"/>
</dbReference>
<dbReference type="InterPro" id="IPR007941">
    <property type="entry name" value="DUF726"/>
</dbReference>
<sequence length="170" mass="17530">METSTLTPRQKYAAAALFALALHQSQLDRTRHSYSLVPLINEQGMSANESFRLQIILGLDDQTRHELMETAGVSSQVSHHVKAGKEQVEKEGEIINSESAWTMWKLGGIIGAASLTGVTVMAVTGGNTSLLGLASLVSAIGASGFAAAASAMGSAAISVAVAACFGGIAL</sequence>
<comment type="caution">
    <text evidence="6">The sequence shown here is derived from an EMBL/GenBank/DDBJ whole genome shotgun (WGS) entry which is preliminary data.</text>
</comment>
<dbReference type="AlphaFoldDB" id="A0AAP0MR18"/>
<keyword evidence="2 5" id="KW-0812">Transmembrane</keyword>
<dbReference type="EMBL" id="JBCGBO010000003">
    <property type="protein sequence ID" value="KAK9216788.1"/>
    <property type="molecule type" value="Genomic_DNA"/>
</dbReference>
<evidence type="ECO:0000256" key="2">
    <source>
        <dbReference type="ARBA" id="ARBA00022692"/>
    </source>
</evidence>